<evidence type="ECO:0000256" key="3">
    <source>
        <dbReference type="PROSITE-ProRule" id="PRU00703"/>
    </source>
</evidence>
<dbReference type="PANTHER" id="PTHR13780:SF128">
    <property type="entry name" value="CBS DOMAIN-CONTAINING PROTEIN"/>
    <property type="match status" value="1"/>
</dbReference>
<gene>
    <name evidence="5" type="ORF">CYMTET_29756</name>
</gene>
<dbReference type="CDD" id="cd02205">
    <property type="entry name" value="CBS_pair_SF"/>
    <property type="match status" value="1"/>
</dbReference>
<dbReference type="PROSITE" id="PS51371">
    <property type="entry name" value="CBS"/>
    <property type="match status" value="2"/>
</dbReference>
<keyword evidence="2 3" id="KW-0129">CBS domain</keyword>
<dbReference type="InterPro" id="IPR050511">
    <property type="entry name" value="AMPK_gamma/SDS23_families"/>
</dbReference>
<protein>
    <recommendedName>
        <fullName evidence="4">CBS domain-containing protein</fullName>
    </recommendedName>
</protein>
<dbReference type="Gene3D" id="3.10.580.10">
    <property type="entry name" value="CBS-domain"/>
    <property type="match status" value="1"/>
</dbReference>
<accession>A0AAE0KUL9</accession>
<name>A0AAE0KUL9_9CHLO</name>
<evidence type="ECO:0000256" key="2">
    <source>
        <dbReference type="ARBA" id="ARBA00023122"/>
    </source>
</evidence>
<comment type="caution">
    <text evidence="5">The sequence shown here is derived from an EMBL/GenBank/DDBJ whole genome shotgun (WGS) entry which is preliminary data.</text>
</comment>
<dbReference type="Pfam" id="PF00571">
    <property type="entry name" value="CBS"/>
    <property type="match status" value="2"/>
</dbReference>
<evidence type="ECO:0000256" key="1">
    <source>
        <dbReference type="ARBA" id="ARBA00022737"/>
    </source>
</evidence>
<organism evidence="5 6">
    <name type="scientific">Cymbomonas tetramitiformis</name>
    <dbReference type="NCBI Taxonomy" id="36881"/>
    <lineage>
        <taxon>Eukaryota</taxon>
        <taxon>Viridiplantae</taxon>
        <taxon>Chlorophyta</taxon>
        <taxon>Pyramimonadophyceae</taxon>
        <taxon>Pyramimonadales</taxon>
        <taxon>Pyramimonadaceae</taxon>
        <taxon>Cymbomonas</taxon>
    </lineage>
</organism>
<dbReference type="AlphaFoldDB" id="A0AAE0KUL9"/>
<evidence type="ECO:0000313" key="6">
    <source>
        <dbReference type="Proteomes" id="UP001190700"/>
    </source>
</evidence>
<dbReference type="InterPro" id="IPR046342">
    <property type="entry name" value="CBS_dom_sf"/>
</dbReference>
<evidence type="ECO:0000313" key="5">
    <source>
        <dbReference type="EMBL" id="KAK3261332.1"/>
    </source>
</evidence>
<reference evidence="5 6" key="1">
    <citation type="journal article" date="2015" name="Genome Biol. Evol.">
        <title>Comparative Genomics of a Bacterivorous Green Alga Reveals Evolutionary Causalities and Consequences of Phago-Mixotrophic Mode of Nutrition.</title>
        <authorList>
            <person name="Burns J.A."/>
            <person name="Paasch A."/>
            <person name="Narechania A."/>
            <person name="Kim E."/>
        </authorList>
    </citation>
    <scope>NUCLEOTIDE SEQUENCE [LARGE SCALE GENOMIC DNA]</scope>
    <source>
        <strain evidence="5 6">PLY_AMNH</strain>
    </source>
</reference>
<keyword evidence="6" id="KW-1185">Reference proteome</keyword>
<evidence type="ECO:0000259" key="4">
    <source>
        <dbReference type="PROSITE" id="PS51371"/>
    </source>
</evidence>
<dbReference type="InterPro" id="IPR000644">
    <property type="entry name" value="CBS_dom"/>
</dbReference>
<dbReference type="Proteomes" id="UP001190700">
    <property type="component" value="Unassembled WGS sequence"/>
</dbReference>
<feature type="domain" description="CBS" evidence="4">
    <location>
        <begin position="155"/>
        <end position="215"/>
    </location>
</feature>
<dbReference type="SUPFAM" id="SSF54631">
    <property type="entry name" value="CBS-domain pair"/>
    <property type="match status" value="1"/>
</dbReference>
<sequence length="215" mass="24136">MDTCIQTIIDEGFLFHHLADDGSERVNHRIAITDEQGTIISILSQSDIIAYIYQHREKALGDLRHLTVEKLGMCATPVFCIQSSVPAIEAFRQMNEENVSAMAVVNDQRVLIANISVSDLREVSPMSFEYLALPILDFLMYQNTHKEKVVANYTGDSLLPISCLASTTLEHIMERLTTNKVHRVYEVDDHDRAVGVITITDVLVCLLKLCSSNIE</sequence>
<keyword evidence="1" id="KW-0677">Repeat</keyword>
<proteinExistence type="predicted"/>
<feature type="domain" description="CBS" evidence="4">
    <location>
        <begin position="73"/>
        <end position="133"/>
    </location>
</feature>
<dbReference type="PANTHER" id="PTHR13780">
    <property type="entry name" value="AMP-ACTIVATED PROTEIN KINASE, GAMMA REGULATORY SUBUNIT"/>
    <property type="match status" value="1"/>
</dbReference>
<dbReference type="SMART" id="SM00116">
    <property type="entry name" value="CBS"/>
    <property type="match status" value="2"/>
</dbReference>
<dbReference type="EMBL" id="LGRX02016975">
    <property type="protein sequence ID" value="KAK3261332.1"/>
    <property type="molecule type" value="Genomic_DNA"/>
</dbReference>